<evidence type="ECO:0000313" key="3">
    <source>
        <dbReference type="EMBL" id="TNG85588.1"/>
    </source>
</evidence>
<reference evidence="3 5" key="2">
    <citation type="submission" date="2019-05" db="EMBL/GenBank/DDBJ databases">
        <title>Pasteurellaceae isolates from reptiles.</title>
        <authorList>
            <person name="Bojesen A.M."/>
            <person name="Lund E."/>
        </authorList>
    </citation>
    <scope>NUCLEOTIDE SEQUENCE [LARGE SCALE GENOMIC DNA]</scope>
    <source>
        <strain evidence="3 5">ELNT2x</strain>
    </source>
</reference>
<accession>A0A4R3Y5Q7</accession>
<evidence type="ECO:0000313" key="5">
    <source>
        <dbReference type="Proteomes" id="UP000305526"/>
    </source>
</evidence>
<gene>
    <name evidence="2" type="ORF">EDC16_10514</name>
    <name evidence="3" type="ORF">FHQ21_12625</name>
</gene>
<keyword evidence="5" id="KW-1185">Reference proteome</keyword>
<organism evidence="2 4">
    <name type="scientific">Testudinibacter aquarius</name>
    <dbReference type="NCBI Taxonomy" id="1524974"/>
    <lineage>
        <taxon>Bacteria</taxon>
        <taxon>Pseudomonadati</taxon>
        <taxon>Pseudomonadota</taxon>
        <taxon>Gammaproteobacteria</taxon>
        <taxon>Pasteurellales</taxon>
        <taxon>Pasteurellaceae</taxon>
        <taxon>Testudinibacter</taxon>
    </lineage>
</organism>
<reference evidence="2 4" key="1">
    <citation type="submission" date="2019-03" db="EMBL/GenBank/DDBJ databases">
        <title>Genomic Encyclopedia of Type Strains, Phase IV (KMG-IV): sequencing the most valuable type-strain genomes for metagenomic binning, comparative biology and taxonomic classification.</title>
        <authorList>
            <person name="Goeker M."/>
        </authorList>
    </citation>
    <scope>NUCLEOTIDE SEQUENCE [LARGE SCALE GENOMIC DNA]</scope>
    <source>
        <strain evidence="2 4">DSM 28140</strain>
    </source>
</reference>
<evidence type="ECO:0000313" key="2">
    <source>
        <dbReference type="EMBL" id="TCV87097.1"/>
    </source>
</evidence>
<proteinExistence type="predicted"/>
<dbReference type="EMBL" id="SMCP01000005">
    <property type="protein sequence ID" value="TCV87097.1"/>
    <property type="molecule type" value="Genomic_DNA"/>
</dbReference>
<feature type="region of interest" description="Disordered" evidence="1">
    <location>
        <begin position="1"/>
        <end position="91"/>
    </location>
</feature>
<sequence length="91" mass="9673">MLLTPGGKKGKGNNNNHIAEPNNKPKAENNSNKKADGEDGNTTKPRSHAPESNTKKGSDGSAYAEGGDAPIKPKKTKLEAGTPEHKAQRWK</sequence>
<feature type="compositionally biased region" description="Basic and acidic residues" evidence="1">
    <location>
        <begin position="76"/>
        <end position="91"/>
    </location>
</feature>
<dbReference type="EMBL" id="VDGV01000205">
    <property type="protein sequence ID" value="TNG85588.1"/>
    <property type="molecule type" value="Genomic_DNA"/>
</dbReference>
<protein>
    <submittedName>
        <fullName evidence="2">Uncharacterized protein</fullName>
    </submittedName>
</protein>
<dbReference type="RefSeq" id="WP_132966463.1">
    <property type="nucleotide sequence ID" value="NZ_LEKL01000063.1"/>
</dbReference>
<dbReference type="AlphaFoldDB" id="A0A4R3Y5Q7"/>
<comment type="caution">
    <text evidence="2">The sequence shown here is derived from an EMBL/GenBank/DDBJ whole genome shotgun (WGS) entry which is preliminary data.</text>
</comment>
<name>A0A4R3Y5Q7_9PAST</name>
<evidence type="ECO:0000313" key="4">
    <source>
        <dbReference type="Proteomes" id="UP000294619"/>
    </source>
</evidence>
<dbReference type="Proteomes" id="UP000294619">
    <property type="component" value="Unassembled WGS sequence"/>
</dbReference>
<feature type="compositionally biased region" description="Basic and acidic residues" evidence="1">
    <location>
        <begin position="23"/>
        <end position="37"/>
    </location>
</feature>
<evidence type="ECO:0000256" key="1">
    <source>
        <dbReference type="SAM" id="MobiDB-lite"/>
    </source>
</evidence>
<dbReference type="Proteomes" id="UP000305526">
    <property type="component" value="Unassembled WGS sequence"/>
</dbReference>